<dbReference type="EMBL" id="JAIWYP010000014">
    <property type="protein sequence ID" value="KAH3708453.1"/>
    <property type="molecule type" value="Genomic_DNA"/>
</dbReference>
<sequence length="185" mass="21919">MLSETLTPRILKRLDSLDEHVFNIRNDVIESLRDELRKLRKDLKEKRDFRIEDISTLSNRLTGSSGQLVRHDEEQVFKVQQGTCDCGAILSKYESLMMAFKREKSENIMLRKEFHEMRKQHGFEIGNVSEKFNNMDSRLNNAEKTLRSEIDTIKNEKMAQLRSEIITIKEENNCRISRNEKHQDF</sequence>
<name>A0A9D4BW68_DREPO</name>
<organism evidence="1 2">
    <name type="scientific">Dreissena polymorpha</name>
    <name type="common">Zebra mussel</name>
    <name type="synonym">Mytilus polymorpha</name>
    <dbReference type="NCBI Taxonomy" id="45954"/>
    <lineage>
        <taxon>Eukaryota</taxon>
        <taxon>Metazoa</taxon>
        <taxon>Spiralia</taxon>
        <taxon>Lophotrochozoa</taxon>
        <taxon>Mollusca</taxon>
        <taxon>Bivalvia</taxon>
        <taxon>Autobranchia</taxon>
        <taxon>Heteroconchia</taxon>
        <taxon>Euheterodonta</taxon>
        <taxon>Imparidentia</taxon>
        <taxon>Neoheterodontei</taxon>
        <taxon>Myida</taxon>
        <taxon>Dreissenoidea</taxon>
        <taxon>Dreissenidae</taxon>
        <taxon>Dreissena</taxon>
    </lineage>
</organism>
<reference evidence="1" key="2">
    <citation type="submission" date="2020-11" db="EMBL/GenBank/DDBJ databases">
        <authorList>
            <person name="McCartney M.A."/>
            <person name="Auch B."/>
            <person name="Kono T."/>
            <person name="Mallez S."/>
            <person name="Becker A."/>
            <person name="Gohl D.M."/>
            <person name="Silverstein K.A.T."/>
            <person name="Koren S."/>
            <person name="Bechman K.B."/>
            <person name="Herman A."/>
            <person name="Abrahante J.E."/>
            <person name="Garbe J."/>
        </authorList>
    </citation>
    <scope>NUCLEOTIDE SEQUENCE</scope>
    <source>
        <strain evidence="1">Duluth1</strain>
        <tissue evidence="1">Whole animal</tissue>
    </source>
</reference>
<comment type="caution">
    <text evidence="1">The sequence shown here is derived from an EMBL/GenBank/DDBJ whole genome shotgun (WGS) entry which is preliminary data.</text>
</comment>
<keyword evidence="2" id="KW-1185">Reference proteome</keyword>
<proteinExistence type="predicted"/>
<dbReference type="AlphaFoldDB" id="A0A9D4BW68"/>
<dbReference type="Proteomes" id="UP000828390">
    <property type="component" value="Unassembled WGS sequence"/>
</dbReference>
<reference evidence="1" key="1">
    <citation type="journal article" date="2019" name="bioRxiv">
        <title>The Genome of the Zebra Mussel, Dreissena polymorpha: A Resource for Invasive Species Research.</title>
        <authorList>
            <person name="McCartney M.A."/>
            <person name="Auch B."/>
            <person name="Kono T."/>
            <person name="Mallez S."/>
            <person name="Zhang Y."/>
            <person name="Obille A."/>
            <person name="Becker A."/>
            <person name="Abrahante J.E."/>
            <person name="Garbe J."/>
            <person name="Badalamenti J.P."/>
            <person name="Herman A."/>
            <person name="Mangelson H."/>
            <person name="Liachko I."/>
            <person name="Sullivan S."/>
            <person name="Sone E.D."/>
            <person name="Koren S."/>
            <person name="Silverstein K.A.T."/>
            <person name="Beckman K.B."/>
            <person name="Gohl D.M."/>
        </authorList>
    </citation>
    <scope>NUCLEOTIDE SEQUENCE</scope>
    <source>
        <strain evidence="1">Duluth1</strain>
        <tissue evidence="1">Whole animal</tissue>
    </source>
</reference>
<evidence type="ECO:0000313" key="2">
    <source>
        <dbReference type="Proteomes" id="UP000828390"/>
    </source>
</evidence>
<gene>
    <name evidence="1" type="ORF">DPMN_067904</name>
</gene>
<protein>
    <submittedName>
        <fullName evidence="1">Uncharacterized protein</fullName>
    </submittedName>
</protein>
<accession>A0A9D4BW68</accession>
<evidence type="ECO:0000313" key="1">
    <source>
        <dbReference type="EMBL" id="KAH3708453.1"/>
    </source>
</evidence>